<dbReference type="EMBL" id="CP118166">
    <property type="protein sequence ID" value="WDI31666.1"/>
    <property type="molecule type" value="Genomic_DNA"/>
</dbReference>
<evidence type="ECO:0000256" key="1">
    <source>
        <dbReference type="SAM" id="SignalP"/>
    </source>
</evidence>
<gene>
    <name evidence="2" type="ORF">PUV54_00500</name>
</gene>
<sequence length="350" mass="38299">MMQPYLVTSLAALCAVLVFSDATAQTRARQQLQLTDGNQDNTITLPATLGDKISLYGNRLGQANMYGFGIAANTLTYKSANTHQWYVNGTERMSLAGDILSVDKLSAPSTLGDKISLFGNRFGQANMYGFGIAANTLYYKSANTHKWYIDNSPSMTLVNGRLGIGTQSPDHELIVQGNDPAMQIRDDTTDNSANAARLELLERAGGNYNGGAYFWWNGETNKLLIGTKNEGNNRNILILDRGTENVGIGTQNPGSYKLAVNGKIRAKEIVVETGWSDFVFEDDYVLRPLSEVKSFIEDNGHLPDVPSAKTIESEGVSLGENQAVLLRKIEELTLYTIALEERLAELEAAR</sequence>
<evidence type="ECO:0000313" key="3">
    <source>
        <dbReference type="Proteomes" id="UP001214043"/>
    </source>
</evidence>
<evidence type="ECO:0008006" key="4">
    <source>
        <dbReference type="Google" id="ProtNLM"/>
    </source>
</evidence>
<keyword evidence="1" id="KW-0732">Signal</keyword>
<feature type="signal peptide" evidence="1">
    <location>
        <begin position="1"/>
        <end position="24"/>
    </location>
</feature>
<dbReference type="AlphaFoldDB" id="A0AAE9ZC60"/>
<feature type="chain" id="PRO_5041974559" description="Peptidase S74 domain-containing protein" evidence="1">
    <location>
        <begin position="25"/>
        <end position="350"/>
    </location>
</feature>
<dbReference type="Proteomes" id="UP001214043">
    <property type="component" value="Chromosome"/>
</dbReference>
<proteinExistence type="predicted"/>
<keyword evidence="3" id="KW-1185">Reference proteome</keyword>
<accession>A0AAE9ZC60</accession>
<evidence type="ECO:0000313" key="2">
    <source>
        <dbReference type="EMBL" id="WDI31666.1"/>
    </source>
</evidence>
<reference evidence="2" key="1">
    <citation type="submission" date="2023-02" db="EMBL/GenBank/DDBJ databases">
        <title>Genome sequence of Hyphococcus flavus.</title>
        <authorList>
            <person name="Rong J.-C."/>
            <person name="Zhao Q."/>
            <person name="Yi M."/>
            <person name="Wu J.-Y."/>
        </authorList>
    </citation>
    <scope>NUCLEOTIDE SEQUENCE</scope>
    <source>
        <strain evidence="2">MCCC 1K03223</strain>
    </source>
</reference>
<dbReference type="RefSeq" id="WP_274493553.1">
    <property type="nucleotide sequence ID" value="NZ_CP118166.1"/>
</dbReference>
<dbReference type="KEGG" id="hfl:PUV54_00500"/>
<organism evidence="2 3">
    <name type="scientific">Hyphococcus flavus</name>
    <dbReference type="NCBI Taxonomy" id="1866326"/>
    <lineage>
        <taxon>Bacteria</taxon>
        <taxon>Pseudomonadati</taxon>
        <taxon>Pseudomonadota</taxon>
        <taxon>Alphaproteobacteria</taxon>
        <taxon>Parvularculales</taxon>
        <taxon>Parvularculaceae</taxon>
        <taxon>Hyphococcus</taxon>
    </lineage>
</organism>
<name>A0AAE9ZC60_9PROT</name>
<protein>
    <recommendedName>
        <fullName evidence="4">Peptidase S74 domain-containing protein</fullName>
    </recommendedName>
</protein>